<sequence>MPLAQEFLVASFNRKKELYPFWADIVKSYTLRNMSTPSDRLTALSGLAAKYLSANASDRYLAGIWAKNLAEGLAWMVKKSIRDKRLEDDHRAPKLPSWSWAALPLQTAIETNVESAYSTYFKLVPDIDDEALLDYGRVEEAVEKGGRTERICVTGRVRNLWESSSRYVDWFEISHASRGNETYTFAANPQQNT</sequence>
<organism evidence="1 2">
    <name type="scientific">Didymella heteroderae</name>
    <dbReference type="NCBI Taxonomy" id="1769908"/>
    <lineage>
        <taxon>Eukaryota</taxon>
        <taxon>Fungi</taxon>
        <taxon>Dikarya</taxon>
        <taxon>Ascomycota</taxon>
        <taxon>Pezizomycotina</taxon>
        <taxon>Dothideomycetes</taxon>
        <taxon>Pleosporomycetidae</taxon>
        <taxon>Pleosporales</taxon>
        <taxon>Pleosporineae</taxon>
        <taxon>Didymellaceae</taxon>
        <taxon>Didymella</taxon>
    </lineage>
</organism>
<accession>A0A9P4X0L4</accession>
<name>A0A9P4X0L4_9PLEO</name>
<evidence type="ECO:0000313" key="2">
    <source>
        <dbReference type="Proteomes" id="UP000758155"/>
    </source>
</evidence>
<dbReference type="AlphaFoldDB" id="A0A9P4X0L4"/>
<evidence type="ECO:0000313" key="1">
    <source>
        <dbReference type="EMBL" id="KAF3046852.1"/>
    </source>
</evidence>
<protein>
    <submittedName>
        <fullName evidence="1">Uncharacterized protein</fullName>
    </submittedName>
</protein>
<dbReference type="EMBL" id="SWKV01000003">
    <property type="protein sequence ID" value="KAF3046852.1"/>
    <property type="molecule type" value="Genomic_DNA"/>
</dbReference>
<reference evidence="1" key="1">
    <citation type="submission" date="2019-04" db="EMBL/GenBank/DDBJ databases">
        <title>Sequencing of skin fungus with MAO and IRED activity.</title>
        <authorList>
            <person name="Marsaioli A.J."/>
            <person name="Bonatto J.M.C."/>
            <person name="Reis Junior O."/>
        </authorList>
    </citation>
    <scope>NUCLEOTIDE SEQUENCE</scope>
    <source>
        <strain evidence="1">28M1</strain>
    </source>
</reference>
<dbReference type="Proteomes" id="UP000758155">
    <property type="component" value="Unassembled WGS sequence"/>
</dbReference>
<dbReference type="PANTHER" id="PTHR33112:SF16">
    <property type="entry name" value="HETEROKARYON INCOMPATIBILITY DOMAIN-CONTAINING PROTEIN"/>
    <property type="match status" value="1"/>
</dbReference>
<dbReference type="PANTHER" id="PTHR33112">
    <property type="entry name" value="DOMAIN PROTEIN, PUTATIVE-RELATED"/>
    <property type="match status" value="1"/>
</dbReference>
<comment type="caution">
    <text evidence="1">The sequence shown here is derived from an EMBL/GenBank/DDBJ whole genome shotgun (WGS) entry which is preliminary data.</text>
</comment>
<keyword evidence="2" id="KW-1185">Reference proteome</keyword>
<gene>
    <name evidence="1" type="ORF">E8E12_002544</name>
</gene>
<dbReference type="OrthoDB" id="3789824at2759"/>
<proteinExistence type="predicted"/>